<dbReference type="CAZy" id="GT2">
    <property type="family name" value="Glycosyltransferase Family 2"/>
</dbReference>
<accession>Q2YZS4</accession>
<dbReference type="SUPFAM" id="SSF53448">
    <property type="entry name" value="Nucleotide-diphospho-sugar transferases"/>
    <property type="match status" value="1"/>
</dbReference>
<dbReference type="AlphaFoldDB" id="Q2YZS4"/>
<reference evidence="2" key="1">
    <citation type="journal article" date="2005" name="Environ. Microbiol.">
        <title>Lateral gene transfer and phylogenetic assignment of environmental fosmid clones.</title>
        <authorList>
            <person name="Nesbo C.L."/>
            <person name="Boucher Y."/>
            <person name="Dlutek M."/>
            <person name="Doolittle F.W."/>
        </authorList>
    </citation>
    <scope>NUCLEOTIDE SEQUENCE</scope>
</reference>
<dbReference type="PANTHER" id="PTHR22916:SF3">
    <property type="entry name" value="UDP-GLCNAC:BETAGAL BETA-1,3-N-ACETYLGLUCOSAMINYLTRANSFERASE-LIKE PROTEIN 1"/>
    <property type="match status" value="1"/>
</dbReference>
<sequence length="299" mass="34620">MLFSIIIPSYNYASRIPLAIESALNQSGDDFEIIVVDDGSTDDTKNTVSRYCNLDKGIVRYFFQENNGPSSARNNGVKKSKGEYILFLDADDQLLANALDIFRNFTQKSPQTDFVFGGHVSVYDDGRTKTHNAPVLSNNNEKNFTDFLRKKFGSISHGSMIMKKRIFDKLAYPCDIRNNEDIVIFSHIFLLYNCASFKEPVVKIFKHNDSLRHNIDTVRPAGTKVTDIIFNPGILPPHLMKMRDEFYSKRCLSQFRLLFLAKHYKEAKDMYHKAISVYHINIFKLSYFRKYLKMRINML</sequence>
<dbReference type="Pfam" id="PF00535">
    <property type="entry name" value="Glycos_transf_2"/>
    <property type="match status" value="1"/>
</dbReference>
<name>Q2YZS4_9DELT</name>
<evidence type="ECO:0000259" key="1">
    <source>
        <dbReference type="Pfam" id="PF00535"/>
    </source>
</evidence>
<dbReference type="InterPro" id="IPR001173">
    <property type="entry name" value="Glyco_trans_2-like"/>
</dbReference>
<organism evidence="2">
    <name type="scientific">uncultured delta proteobacterium</name>
    <dbReference type="NCBI Taxonomy" id="34034"/>
    <lineage>
        <taxon>Bacteria</taxon>
        <taxon>Deltaproteobacteria</taxon>
        <taxon>environmental samples</taxon>
    </lineage>
</organism>
<dbReference type="CDD" id="cd00761">
    <property type="entry name" value="Glyco_tranf_GTA_type"/>
    <property type="match status" value="1"/>
</dbReference>
<dbReference type="PANTHER" id="PTHR22916">
    <property type="entry name" value="GLYCOSYLTRANSFERASE"/>
    <property type="match status" value="1"/>
</dbReference>
<evidence type="ECO:0000313" key="2">
    <source>
        <dbReference type="EMBL" id="CAI78624.1"/>
    </source>
</evidence>
<proteinExistence type="predicted"/>
<dbReference type="Gene3D" id="3.90.550.10">
    <property type="entry name" value="Spore Coat Polysaccharide Biosynthesis Protein SpsA, Chain A"/>
    <property type="match status" value="1"/>
</dbReference>
<dbReference type="GO" id="GO:0016758">
    <property type="term" value="F:hexosyltransferase activity"/>
    <property type="evidence" value="ECO:0007669"/>
    <property type="project" value="UniProtKB-ARBA"/>
</dbReference>
<dbReference type="EMBL" id="AJ937767">
    <property type="protein sequence ID" value="CAI78624.1"/>
    <property type="molecule type" value="Genomic_DNA"/>
</dbReference>
<feature type="domain" description="Glycosyltransferase 2-like" evidence="1">
    <location>
        <begin position="4"/>
        <end position="170"/>
    </location>
</feature>
<protein>
    <recommendedName>
        <fullName evidence="1">Glycosyltransferase 2-like domain-containing protein</fullName>
    </recommendedName>
</protein>
<dbReference type="InterPro" id="IPR029044">
    <property type="entry name" value="Nucleotide-diphossugar_trans"/>
</dbReference>